<keyword evidence="2" id="KW-1133">Transmembrane helix</keyword>
<gene>
    <name evidence="4" type="ORF">K0O64_28110</name>
</gene>
<keyword evidence="3" id="KW-0732">Signal</keyword>
<accession>A0ABX8VLB4</accession>
<evidence type="ECO:0000256" key="2">
    <source>
        <dbReference type="SAM" id="Phobius"/>
    </source>
</evidence>
<dbReference type="Proteomes" id="UP000825367">
    <property type="component" value="Chromosome"/>
</dbReference>
<proteinExistence type="predicted"/>
<sequence length="228" mass="22504">MDHILKSRPVVATVAAIAASTVVLATTVAPPRPMTEVAGPRITTQVVALAALPQALTPTPRTVAAASANQINLGGVVQTVLAPFVGGAVLGIFGGFIVIGQMAAGVLYRIPGADPKLAPLVSAIAAVGAVVVGAPVGAALGVAFVAASAVAGWVSRLRPPAPPASSVSTVSAKITTPQRSSKSGTRSDRQTVKAAVSAKTSAPQQGSSKPRAGTGRGHAAVSNRTARH</sequence>
<dbReference type="RefSeq" id="WP_071948626.1">
    <property type="nucleotide sequence ID" value="NZ_BAAAVX010000031.1"/>
</dbReference>
<feature type="signal peptide" evidence="3">
    <location>
        <begin position="1"/>
        <end position="25"/>
    </location>
</feature>
<evidence type="ECO:0000256" key="1">
    <source>
        <dbReference type="SAM" id="MobiDB-lite"/>
    </source>
</evidence>
<feature type="compositionally biased region" description="Polar residues" evidence="1">
    <location>
        <begin position="198"/>
        <end position="208"/>
    </location>
</feature>
<evidence type="ECO:0000313" key="5">
    <source>
        <dbReference type="Proteomes" id="UP000825367"/>
    </source>
</evidence>
<protein>
    <recommendedName>
        <fullName evidence="6">Transmembrane protein</fullName>
    </recommendedName>
</protein>
<keyword evidence="2" id="KW-0472">Membrane</keyword>
<keyword evidence="5" id="KW-1185">Reference proteome</keyword>
<evidence type="ECO:0000256" key="3">
    <source>
        <dbReference type="SAM" id="SignalP"/>
    </source>
</evidence>
<evidence type="ECO:0008006" key="6">
    <source>
        <dbReference type="Google" id="ProtNLM"/>
    </source>
</evidence>
<feature type="compositionally biased region" description="Polar residues" evidence="1">
    <location>
        <begin position="173"/>
        <end position="184"/>
    </location>
</feature>
<feature type="transmembrane region" description="Helical" evidence="2">
    <location>
        <begin position="120"/>
        <end position="153"/>
    </location>
</feature>
<feature type="transmembrane region" description="Helical" evidence="2">
    <location>
        <begin position="84"/>
        <end position="108"/>
    </location>
</feature>
<organism evidence="4 5">
    <name type="scientific">Mycolicibacterium pallens</name>
    <dbReference type="NCBI Taxonomy" id="370524"/>
    <lineage>
        <taxon>Bacteria</taxon>
        <taxon>Bacillati</taxon>
        <taxon>Actinomycetota</taxon>
        <taxon>Actinomycetes</taxon>
        <taxon>Mycobacteriales</taxon>
        <taxon>Mycobacteriaceae</taxon>
        <taxon>Mycolicibacterium</taxon>
    </lineage>
</organism>
<name>A0ABX8VLB4_9MYCO</name>
<evidence type="ECO:0000313" key="4">
    <source>
        <dbReference type="EMBL" id="QYL16786.1"/>
    </source>
</evidence>
<keyword evidence="2" id="KW-0812">Transmembrane</keyword>
<reference evidence="4 5" key="1">
    <citation type="submission" date="2021-07" db="EMBL/GenBank/DDBJ databases">
        <title>Whole genome sequencing of non-tuberculosis mycobacteria type-strains.</title>
        <authorList>
            <person name="Igarashi Y."/>
            <person name="Osugi A."/>
            <person name="Mitarai S."/>
        </authorList>
    </citation>
    <scope>NUCLEOTIDE SEQUENCE [LARGE SCALE GENOMIC DNA]</scope>
    <source>
        <strain evidence="4 5">JCM 16370</strain>
    </source>
</reference>
<dbReference type="EMBL" id="CP080333">
    <property type="protein sequence ID" value="QYL16786.1"/>
    <property type="molecule type" value="Genomic_DNA"/>
</dbReference>
<feature type="chain" id="PRO_5045856140" description="Transmembrane protein" evidence="3">
    <location>
        <begin position="26"/>
        <end position="228"/>
    </location>
</feature>
<feature type="region of interest" description="Disordered" evidence="1">
    <location>
        <begin position="160"/>
        <end position="228"/>
    </location>
</feature>